<evidence type="ECO:0000256" key="3">
    <source>
        <dbReference type="SAM" id="MobiDB-lite"/>
    </source>
</evidence>
<keyword evidence="5" id="KW-1185">Reference proteome</keyword>
<evidence type="ECO:0000313" key="4">
    <source>
        <dbReference type="EMBL" id="KOO47564.1"/>
    </source>
</evidence>
<dbReference type="STRING" id="284581.AMD01_05860"/>
<dbReference type="GO" id="GO:0030436">
    <property type="term" value="P:asexual sporulation"/>
    <property type="evidence" value="ECO:0007669"/>
    <property type="project" value="UniProtKB-UniRule"/>
</dbReference>
<dbReference type="InterPro" id="IPR012612">
    <property type="entry name" value="SASP_SspN"/>
</dbReference>
<dbReference type="AlphaFoldDB" id="A0A0M0L965"/>
<accession>A0A0M0L965</accession>
<dbReference type="GO" id="GO:0030435">
    <property type="term" value="P:sporulation resulting in formation of a cellular spore"/>
    <property type="evidence" value="ECO:0007669"/>
    <property type="project" value="UniProtKB-KW"/>
</dbReference>
<dbReference type="RefSeq" id="WP_053400470.1">
    <property type="nucleotide sequence ID" value="NZ_CP061868.1"/>
</dbReference>
<comment type="subcellular location">
    <subcellularLocation>
        <location evidence="2">Spore core</location>
    </subcellularLocation>
</comment>
<dbReference type="Pfam" id="PF08177">
    <property type="entry name" value="SspN"/>
    <property type="match status" value="1"/>
</dbReference>
<feature type="compositionally biased region" description="Polar residues" evidence="3">
    <location>
        <begin position="37"/>
        <end position="47"/>
    </location>
</feature>
<keyword evidence="1 2" id="KW-0749">Sporulation</keyword>
<comment type="similarity">
    <text evidence="2">Belongs to the SspN family.</text>
</comment>
<comment type="induction">
    <text evidence="2">Expressed only in the forespore compartment of sporulating cells.</text>
</comment>
<gene>
    <name evidence="2" type="primary">sspN</name>
    <name evidence="4" type="ORF">AMD01_05860</name>
</gene>
<evidence type="ECO:0000256" key="2">
    <source>
        <dbReference type="HAMAP-Rule" id="MF_01505"/>
    </source>
</evidence>
<feature type="region of interest" description="Disordered" evidence="3">
    <location>
        <begin position="1"/>
        <end position="47"/>
    </location>
</feature>
<protein>
    <recommendedName>
        <fullName evidence="2">Small, acid-soluble spore protein N</fullName>
        <shortName evidence="2">SASP N</shortName>
    </recommendedName>
</protein>
<evidence type="ECO:0000256" key="1">
    <source>
        <dbReference type="ARBA" id="ARBA00022969"/>
    </source>
</evidence>
<dbReference type="PATRIC" id="fig|284581.3.peg.4568"/>
<sequence length="47" mass="5099">MGNPKRNPKDFVPNHIGTQSRAAGGNKGKQMQDKSGQHPQVIQTKGE</sequence>
<reference evidence="5" key="1">
    <citation type="submission" date="2015-08" db="EMBL/GenBank/DDBJ databases">
        <title>Fjat-14210 dsm16467.</title>
        <authorList>
            <person name="Liu B."/>
            <person name="Wang J."/>
            <person name="Zhu Y."/>
            <person name="Liu G."/>
            <person name="Chen Q."/>
            <person name="Chen Z."/>
            <person name="Lan J."/>
            <person name="Che J."/>
            <person name="Ge C."/>
            <person name="Shi H."/>
            <person name="Pan Z."/>
            <person name="Liu X."/>
        </authorList>
    </citation>
    <scope>NUCLEOTIDE SEQUENCE [LARGE SCALE GENOMIC DNA]</scope>
    <source>
        <strain evidence="5">DSM 16467</strain>
    </source>
</reference>
<dbReference type="Proteomes" id="UP000037558">
    <property type="component" value="Unassembled WGS sequence"/>
</dbReference>
<dbReference type="GO" id="GO:0042601">
    <property type="term" value="C:endospore-forming forespore"/>
    <property type="evidence" value="ECO:0007669"/>
    <property type="project" value="InterPro"/>
</dbReference>
<proteinExistence type="evidence at transcript level"/>
<dbReference type="HAMAP" id="MF_01505">
    <property type="entry name" value="SspN"/>
    <property type="match status" value="1"/>
</dbReference>
<dbReference type="OrthoDB" id="2455637at2"/>
<comment type="caution">
    <text evidence="4">The sequence shown here is derived from an EMBL/GenBank/DDBJ whole genome shotgun (WGS) entry which is preliminary data.</text>
</comment>
<dbReference type="NCBIfam" id="NF006904">
    <property type="entry name" value="PRK09398.1"/>
    <property type="match status" value="1"/>
</dbReference>
<name>A0A0M0L965_9BACI</name>
<evidence type="ECO:0000313" key="5">
    <source>
        <dbReference type="Proteomes" id="UP000037558"/>
    </source>
</evidence>
<organism evidence="4 5">
    <name type="scientific">Priestia koreensis</name>
    <dbReference type="NCBI Taxonomy" id="284581"/>
    <lineage>
        <taxon>Bacteria</taxon>
        <taxon>Bacillati</taxon>
        <taxon>Bacillota</taxon>
        <taxon>Bacilli</taxon>
        <taxon>Bacillales</taxon>
        <taxon>Bacillaceae</taxon>
        <taxon>Priestia</taxon>
    </lineage>
</organism>
<dbReference type="EMBL" id="LILC01000007">
    <property type="protein sequence ID" value="KOO47564.1"/>
    <property type="molecule type" value="Genomic_DNA"/>
</dbReference>